<proteinExistence type="predicted"/>
<organism evidence="5 6">
    <name type="scientific">Nelumbo nucifera</name>
    <name type="common">Sacred lotus</name>
    <dbReference type="NCBI Taxonomy" id="4432"/>
    <lineage>
        <taxon>Eukaryota</taxon>
        <taxon>Viridiplantae</taxon>
        <taxon>Streptophyta</taxon>
        <taxon>Embryophyta</taxon>
        <taxon>Tracheophyta</taxon>
        <taxon>Spermatophyta</taxon>
        <taxon>Magnoliopsida</taxon>
        <taxon>Proteales</taxon>
        <taxon>Nelumbonaceae</taxon>
        <taxon>Nelumbo</taxon>
    </lineage>
</organism>
<keyword evidence="2 3" id="KW-0732">Signal</keyword>
<sequence length="193" mass="21719">MALPLLLLLHRLPLLLLCLCEATTPAVSSLTKSVQEKPGCPDKCGNITVPYPFGFGNQNCYREGFRLSCDQTSTPPKLSMFGTVDPETGQIYNFGYNTYLEVTDISLEGQLHVRSFMQYLCYQNSSVSRDCLKLARNSPASVYRPLLRRNSSTVCYKPGLASALRGQARINQDWTNTPYTYSVKAELFWFIFS</sequence>
<feature type="signal peptide" evidence="3">
    <location>
        <begin position="1"/>
        <end position="22"/>
    </location>
</feature>
<accession>A0A822YEP5</accession>
<protein>
    <recommendedName>
        <fullName evidence="4">Wall-associated receptor kinase galacturonan-binding domain-containing protein</fullName>
    </recommendedName>
</protein>
<feature type="domain" description="Wall-associated receptor kinase galacturonan-binding" evidence="4">
    <location>
        <begin position="40"/>
        <end position="79"/>
    </location>
</feature>
<evidence type="ECO:0000256" key="2">
    <source>
        <dbReference type="ARBA" id="ARBA00022729"/>
    </source>
</evidence>
<gene>
    <name evidence="5" type="ORF">HUJ06_030964</name>
</gene>
<dbReference type="GO" id="GO:0016020">
    <property type="term" value="C:membrane"/>
    <property type="evidence" value="ECO:0007669"/>
    <property type="project" value="UniProtKB-SubCell"/>
</dbReference>
<dbReference type="EMBL" id="DUZY01000002">
    <property type="protein sequence ID" value="DAD29496.1"/>
    <property type="molecule type" value="Genomic_DNA"/>
</dbReference>
<dbReference type="GO" id="GO:0030247">
    <property type="term" value="F:polysaccharide binding"/>
    <property type="evidence" value="ECO:0007669"/>
    <property type="project" value="InterPro"/>
</dbReference>
<evidence type="ECO:0000313" key="5">
    <source>
        <dbReference type="EMBL" id="DAD29496.1"/>
    </source>
</evidence>
<evidence type="ECO:0000313" key="6">
    <source>
        <dbReference type="Proteomes" id="UP000607653"/>
    </source>
</evidence>
<evidence type="ECO:0000256" key="3">
    <source>
        <dbReference type="SAM" id="SignalP"/>
    </source>
</evidence>
<dbReference type="Proteomes" id="UP000607653">
    <property type="component" value="Unassembled WGS sequence"/>
</dbReference>
<feature type="chain" id="PRO_5032543729" description="Wall-associated receptor kinase galacturonan-binding domain-containing protein" evidence="3">
    <location>
        <begin position="23"/>
        <end position="193"/>
    </location>
</feature>
<dbReference type="PANTHER" id="PTHR33491">
    <property type="entry name" value="OSJNBA0016N04.9 PROTEIN"/>
    <property type="match status" value="1"/>
</dbReference>
<comment type="subcellular location">
    <subcellularLocation>
        <location evidence="1">Membrane</location>
        <topology evidence="1">Single-pass membrane protein</topology>
    </subcellularLocation>
</comment>
<reference evidence="5 6" key="1">
    <citation type="journal article" date="2020" name="Mol. Biol. Evol.">
        <title>Distinct Expression and Methylation Patterns for Genes with Different Fates following a Single Whole-Genome Duplication in Flowering Plants.</title>
        <authorList>
            <person name="Shi T."/>
            <person name="Rahmani R.S."/>
            <person name="Gugger P.F."/>
            <person name="Wang M."/>
            <person name="Li H."/>
            <person name="Zhang Y."/>
            <person name="Li Z."/>
            <person name="Wang Q."/>
            <person name="Van de Peer Y."/>
            <person name="Marchal K."/>
            <person name="Chen J."/>
        </authorList>
    </citation>
    <scope>NUCLEOTIDE SEQUENCE [LARGE SCALE GENOMIC DNA]</scope>
    <source>
        <tissue evidence="5">Leaf</tissue>
    </source>
</reference>
<keyword evidence="6" id="KW-1185">Reference proteome</keyword>
<evidence type="ECO:0000259" key="4">
    <source>
        <dbReference type="Pfam" id="PF13947"/>
    </source>
</evidence>
<comment type="caution">
    <text evidence="5">The sequence shown here is derived from an EMBL/GenBank/DDBJ whole genome shotgun (WGS) entry which is preliminary data.</text>
</comment>
<dbReference type="InterPro" id="IPR025287">
    <property type="entry name" value="WAK_GUB"/>
</dbReference>
<name>A0A822YEP5_NELNU</name>
<dbReference type="Pfam" id="PF13947">
    <property type="entry name" value="GUB_WAK_bind"/>
    <property type="match status" value="1"/>
</dbReference>
<dbReference type="AlphaFoldDB" id="A0A822YEP5"/>
<evidence type="ECO:0000256" key="1">
    <source>
        <dbReference type="ARBA" id="ARBA00004167"/>
    </source>
</evidence>